<evidence type="ECO:0000256" key="1">
    <source>
        <dbReference type="SAM" id="Coils"/>
    </source>
</evidence>
<evidence type="ECO:0000313" key="4">
    <source>
        <dbReference type="Proteomes" id="UP001497453"/>
    </source>
</evidence>
<proteinExistence type="predicted"/>
<reference evidence="4" key="1">
    <citation type="submission" date="2024-04" db="EMBL/GenBank/DDBJ databases">
        <authorList>
            <person name="Shaw F."/>
            <person name="Minotto A."/>
        </authorList>
    </citation>
    <scope>NUCLEOTIDE SEQUENCE [LARGE SCALE GENOMIC DNA]</scope>
</reference>
<feature type="region of interest" description="Disordered" evidence="2">
    <location>
        <begin position="295"/>
        <end position="345"/>
    </location>
</feature>
<gene>
    <name evidence="3" type="ORF">GFSPODELE1_LOCUS8171</name>
</gene>
<sequence>MAQIATLSRGKCVNIIYMQYRGDRAKALSAAAGDKLAPKVFTDVIDDFKSLRYLPAYPEIEYKIGSLTASWTVEGSSEAQTSFNTLVNDMSDDYLRTVMLNRSIAMISMRTNGVSVRHIYSGKSNRGAKVVINKKAPNDNQPTVQAAQAKLNKSPIKLQGSFSRESDARLGTSPGSSLSNEKVAGKPTNAALPQVVRLTQFQPNTSVGTLETPVDDTAMTPSTSKPRDDVVAGTKRSYGGSTFVEGKMVERLAEHTEGSESTPHPSKRQKVDIISGTAQRDSVMIAVSDVYSRRPIPESEPVSSAVARPSTSKLQSDDSGTGKEGDLYTSLPAKNGSLEDGAKPFIDRGHQRTKMGESESRDRAPQVLVNESSTLACASTTNTEHQEFENNREGSRMEADGDLARKLVDLQSALDNERRERTRLQARLEEARQLEAELLKTIDDLKRERKDPIVVSAVMDAFIRISNLTNKLGTDVLTQ</sequence>
<dbReference type="Proteomes" id="UP001497453">
    <property type="component" value="Chromosome 6"/>
</dbReference>
<feature type="region of interest" description="Disordered" evidence="2">
    <location>
        <begin position="253"/>
        <end position="276"/>
    </location>
</feature>
<evidence type="ECO:0000256" key="2">
    <source>
        <dbReference type="SAM" id="MobiDB-lite"/>
    </source>
</evidence>
<accession>A0ABP1DTE5</accession>
<feature type="compositionally biased region" description="Polar residues" evidence="2">
    <location>
        <begin position="309"/>
        <end position="319"/>
    </location>
</feature>
<name>A0ABP1DTE5_9APHY</name>
<keyword evidence="4" id="KW-1185">Reference proteome</keyword>
<organism evidence="3 4">
    <name type="scientific">Somion occarium</name>
    <dbReference type="NCBI Taxonomy" id="3059160"/>
    <lineage>
        <taxon>Eukaryota</taxon>
        <taxon>Fungi</taxon>
        <taxon>Dikarya</taxon>
        <taxon>Basidiomycota</taxon>
        <taxon>Agaricomycotina</taxon>
        <taxon>Agaricomycetes</taxon>
        <taxon>Polyporales</taxon>
        <taxon>Cerrenaceae</taxon>
        <taxon>Somion</taxon>
    </lineage>
</organism>
<feature type="region of interest" description="Disordered" evidence="2">
    <location>
        <begin position="151"/>
        <end position="188"/>
    </location>
</feature>
<protein>
    <submittedName>
        <fullName evidence="3">Uncharacterized protein</fullName>
    </submittedName>
</protein>
<feature type="coiled-coil region" evidence="1">
    <location>
        <begin position="407"/>
        <end position="451"/>
    </location>
</feature>
<evidence type="ECO:0000313" key="3">
    <source>
        <dbReference type="EMBL" id="CAL1711091.1"/>
    </source>
</evidence>
<keyword evidence="1" id="KW-0175">Coiled coil</keyword>
<dbReference type="EMBL" id="OZ037949">
    <property type="protein sequence ID" value="CAL1711091.1"/>
    <property type="molecule type" value="Genomic_DNA"/>
</dbReference>
<feature type="region of interest" description="Disordered" evidence="2">
    <location>
        <begin position="206"/>
        <end position="234"/>
    </location>
</feature>